<evidence type="ECO:0000256" key="1">
    <source>
        <dbReference type="SAM" id="MobiDB-lite"/>
    </source>
</evidence>
<organism evidence="2 3">
    <name type="scientific">Cyclotella atomus</name>
    <dbReference type="NCBI Taxonomy" id="382360"/>
    <lineage>
        <taxon>Eukaryota</taxon>
        <taxon>Sar</taxon>
        <taxon>Stramenopiles</taxon>
        <taxon>Ochrophyta</taxon>
        <taxon>Bacillariophyta</taxon>
        <taxon>Coscinodiscophyceae</taxon>
        <taxon>Thalassiosirophycidae</taxon>
        <taxon>Stephanodiscales</taxon>
        <taxon>Stephanodiscaceae</taxon>
        <taxon>Cyclotella</taxon>
    </lineage>
</organism>
<protein>
    <submittedName>
        <fullName evidence="2">Uncharacterized protein</fullName>
    </submittedName>
</protein>
<feature type="compositionally biased region" description="Polar residues" evidence="1">
    <location>
        <begin position="102"/>
        <end position="117"/>
    </location>
</feature>
<evidence type="ECO:0000313" key="3">
    <source>
        <dbReference type="Proteomes" id="UP001530400"/>
    </source>
</evidence>
<feature type="region of interest" description="Disordered" evidence="1">
    <location>
        <begin position="1"/>
        <end position="43"/>
    </location>
</feature>
<feature type="compositionally biased region" description="Basic and acidic residues" evidence="1">
    <location>
        <begin position="33"/>
        <end position="43"/>
    </location>
</feature>
<evidence type="ECO:0000313" key="2">
    <source>
        <dbReference type="EMBL" id="KAL3797752.1"/>
    </source>
</evidence>
<gene>
    <name evidence="2" type="ORF">ACHAWO_011222</name>
</gene>
<name>A0ABD3QCF7_9STRA</name>
<dbReference type="Proteomes" id="UP001530400">
    <property type="component" value="Unassembled WGS sequence"/>
</dbReference>
<comment type="caution">
    <text evidence="2">The sequence shown here is derived from an EMBL/GenBank/DDBJ whole genome shotgun (WGS) entry which is preliminary data.</text>
</comment>
<feature type="compositionally biased region" description="Low complexity" evidence="1">
    <location>
        <begin position="90"/>
        <end position="101"/>
    </location>
</feature>
<accession>A0ABD3QCF7</accession>
<sequence>MDITYNDENNSSDTPHRSSSDPAASPASSLSRSHNDSSSECERIRSLRQSLGVSDDIPTSVLRAILEANDREASQLNILSQSNGHVHIQQSQQIAPQASASYTSQNNDRAAPQSQQQRRMRTWDTCQNAPSRPGIIRIDTIGTRQNIGQVDEAEIYSRRVEAVHLLQENLLRRIGRNVDRVDLDRMQHQEEEGERTLHELQLSRPSVMEWPIPTNPGIRRREPFLPPPPDEPLPLPDSFTRIDGDYELCIGIFVDGGDDEECKMESSWSNVSTDDSPLGENEHVVRCYKCRAGLRVPMSAGLVICPRCRDISPAADVVNIRR</sequence>
<proteinExistence type="predicted"/>
<dbReference type="EMBL" id="JALLPJ020000241">
    <property type="protein sequence ID" value="KAL3797752.1"/>
    <property type="molecule type" value="Genomic_DNA"/>
</dbReference>
<feature type="region of interest" description="Disordered" evidence="1">
    <location>
        <begin position="90"/>
        <end position="119"/>
    </location>
</feature>
<dbReference type="AlphaFoldDB" id="A0ABD3QCF7"/>
<feature type="compositionally biased region" description="Low complexity" evidence="1">
    <location>
        <begin position="20"/>
        <end position="32"/>
    </location>
</feature>
<reference evidence="2 3" key="1">
    <citation type="submission" date="2024-10" db="EMBL/GenBank/DDBJ databases">
        <title>Updated reference genomes for cyclostephanoid diatoms.</title>
        <authorList>
            <person name="Roberts W.R."/>
            <person name="Alverson A.J."/>
        </authorList>
    </citation>
    <scope>NUCLEOTIDE SEQUENCE [LARGE SCALE GENOMIC DNA]</scope>
    <source>
        <strain evidence="2 3">AJA010-31</strain>
    </source>
</reference>
<feature type="compositionally biased region" description="Polar residues" evidence="1">
    <location>
        <begin position="1"/>
        <end position="13"/>
    </location>
</feature>
<keyword evidence="3" id="KW-1185">Reference proteome</keyword>